<evidence type="ECO:0000313" key="2">
    <source>
        <dbReference type="Proteomes" id="UP000323410"/>
    </source>
</evidence>
<dbReference type="AlphaFoldDB" id="A0A5D0XUB0"/>
<name>A0A5D0XUB0_9MICC</name>
<gene>
    <name evidence="1" type="ORF">FQ377_02110</name>
</gene>
<accession>A0A5D0XUB0</accession>
<reference evidence="1 2" key="1">
    <citation type="submission" date="2019-08" db="EMBL/GenBank/DDBJ databases">
        <title>Genone of Arthrobacter echini P9.</title>
        <authorList>
            <person name="Bowman J.P."/>
        </authorList>
    </citation>
    <scope>NUCLEOTIDE SEQUENCE [LARGE SCALE GENOMIC DNA]</scope>
    <source>
        <strain evidence="1 2">P9</strain>
    </source>
</reference>
<protein>
    <submittedName>
        <fullName evidence="1">Uncharacterized protein</fullName>
    </submittedName>
</protein>
<dbReference type="EMBL" id="VSLD01000001">
    <property type="protein sequence ID" value="TYD00276.1"/>
    <property type="molecule type" value="Genomic_DNA"/>
</dbReference>
<comment type="caution">
    <text evidence="1">The sequence shown here is derived from an EMBL/GenBank/DDBJ whole genome shotgun (WGS) entry which is preliminary data.</text>
</comment>
<dbReference type="Proteomes" id="UP000323410">
    <property type="component" value="Unassembled WGS sequence"/>
</dbReference>
<evidence type="ECO:0000313" key="1">
    <source>
        <dbReference type="EMBL" id="TYD00276.1"/>
    </source>
</evidence>
<keyword evidence="2" id="KW-1185">Reference proteome</keyword>
<proteinExistence type="predicted"/>
<dbReference type="RefSeq" id="WP_148599582.1">
    <property type="nucleotide sequence ID" value="NZ_VSLD01000001.1"/>
</dbReference>
<sequence>MDALLTLVGLVLVILGLRDIYHSLIHPSGKGALSHGLMYSLWRISYATGHRLGPVGPGAMAAAGYAADLPQLDPAAAGRTLESVADDVGQLRIGFTQHTETYYFREDDPELALACQLPYALTLRDSAAASENPQLRAGARVLLAALDQLAAKLDHDFLHTDGTPEEVAAAYARDHAGSGRRSG</sequence>
<organism evidence="1 2">
    <name type="scientific">Arthrobacter echini</name>
    <dbReference type="NCBI Taxonomy" id="1529066"/>
    <lineage>
        <taxon>Bacteria</taxon>
        <taxon>Bacillati</taxon>
        <taxon>Actinomycetota</taxon>
        <taxon>Actinomycetes</taxon>
        <taxon>Micrococcales</taxon>
        <taxon>Micrococcaceae</taxon>
        <taxon>Arthrobacter</taxon>
    </lineage>
</organism>
<dbReference type="OrthoDB" id="8477930at2"/>